<dbReference type="GeneID" id="112685650"/>
<dbReference type="Pfam" id="PF09445">
    <property type="entry name" value="Methyltransf_15"/>
    <property type="match status" value="1"/>
</dbReference>
<dbReference type="RefSeq" id="XP_025413372.1">
    <property type="nucleotide sequence ID" value="XM_025557587.1"/>
</dbReference>
<comment type="catalytic activity">
    <reaction evidence="3">
        <text>a 5'-end (N(2),N(7)-dimethyl 5'-triphosphoguanosine)-ribonucleoside in snoRNA + S-adenosyl-L-methionine = a 5'-end (N(2),N(2),N(7)-trimethyl 5'-triphosphoguanosine)-ribonucleoside in snoRNA + S-adenosyl-L-homocysteine + H(+)</text>
        <dbReference type="Rhea" id="RHEA:78507"/>
        <dbReference type="Rhea" id="RHEA-COMP:19088"/>
        <dbReference type="Rhea" id="RHEA-COMP:19090"/>
        <dbReference type="ChEBI" id="CHEBI:15378"/>
        <dbReference type="ChEBI" id="CHEBI:57856"/>
        <dbReference type="ChEBI" id="CHEBI:59789"/>
        <dbReference type="ChEBI" id="CHEBI:167623"/>
        <dbReference type="ChEBI" id="CHEBI:172880"/>
    </reaction>
    <physiologicalReaction direction="left-to-right" evidence="3">
        <dbReference type="Rhea" id="RHEA:78508"/>
    </physiologicalReaction>
</comment>
<dbReference type="CDD" id="cd02440">
    <property type="entry name" value="AdoMet_MTases"/>
    <property type="match status" value="1"/>
</dbReference>
<name>A0A8B8FRJ1_9HEMI</name>
<reference evidence="10" key="1">
    <citation type="submission" date="2025-08" db="UniProtKB">
        <authorList>
            <consortium name="RefSeq"/>
        </authorList>
    </citation>
    <scope>IDENTIFICATION</scope>
    <source>
        <tissue evidence="10">Whole body</tissue>
    </source>
</reference>
<evidence type="ECO:0000256" key="6">
    <source>
        <dbReference type="ARBA" id="ARBA00049075"/>
    </source>
</evidence>
<sequence>MMLDGPNCKQRKLLGISSVNSSIISSSSTNINKMGLTTSSDRRSAPAQELNRSDERLHLMAFCFICGWPQFLVWLTKDQARRGFAHHGCCARPTEPRDNPMSHDNVGGRSAPSPAAFTDCGSQTNPVSVTIPAANHDFACGNSCVTFVDVFTQTYPSAGEVASHVNESNEETHSASIHLDDEDEIVPYVLPKMEENRAKELNVTYKLWENRFSQFSKFNDGIIADPVTLYSGPPEVLAKLMASRCKSLGTVIDPFCGSGAIAIQLAMVCRKVIAMDSDPVKIAFARNNACIYGVEDRIIFLVGDFFENAHSLQKADGIVTSPPANMTKDKMQNLTDLASRVAPKVLLRLMKDQEVADLYQLENIKYYIKTEKICIDREPNSILAFLGPGINTNNRNVERTQKKVLVFSDGVSVNRRVHWVRGNNLFAYDDYLKNVEEFVKNNSLN</sequence>
<evidence type="ECO:0000256" key="8">
    <source>
        <dbReference type="SAM" id="MobiDB-lite"/>
    </source>
</evidence>
<evidence type="ECO:0000256" key="2">
    <source>
        <dbReference type="ARBA" id="ARBA00025783"/>
    </source>
</evidence>
<dbReference type="InterPro" id="IPR019012">
    <property type="entry name" value="RNA_cap_Gua-N2-MeTrfase"/>
</dbReference>
<dbReference type="AlphaFoldDB" id="A0A8B8FRJ1"/>
<dbReference type="SUPFAM" id="SSF53335">
    <property type="entry name" value="S-adenosyl-L-methionine-dependent methyltransferases"/>
    <property type="match status" value="1"/>
</dbReference>
<dbReference type="OrthoDB" id="269872at2759"/>
<organism evidence="9 10">
    <name type="scientific">Sipha flava</name>
    <name type="common">yellow sugarcane aphid</name>
    <dbReference type="NCBI Taxonomy" id="143950"/>
    <lineage>
        <taxon>Eukaryota</taxon>
        <taxon>Metazoa</taxon>
        <taxon>Ecdysozoa</taxon>
        <taxon>Arthropoda</taxon>
        <taxon>Hexapoda</taxon>
        <taxon>Insecta</taxon>
        <taxon>Pterygota</taxon>
        <taxon>Neoptera</taxon>
        <taxon>Paraneoptera</taxon>
        <taxon>Hemiptera</taxon>
        <taxon>Sternorrhyncha</taxon>
        <taxon>Aphidomorpha</taxon>
        <taxon>Aphidoidea</taxon>
        <taxon>Aphididae</taxon>
        <taxon>Sipha</taxon>
    </lineage>
</organism>
<comment type="catalytic activity">
    <reaction evidence="6">
        <text>a 5'-end (N(7)-methyl 5'-triphosphoguanosine)-ribonucleoside in snRNA + S-adenosyl-L-methionine = a 5'-end (N(2),N(7)-dimethyl 5'-triphosphoguanosine)-ribonucleoside in snRNA + S-adenosyl-L-homocysteine + H(+)</text>
        <dbReference type="Rhea" id="RHEA:78471"/>
        <dbReference type="Rhea" id="RHEA-COMP:19085"/>
        <dbReference type="Rhea" id="RHEA-COMP:19087"/>
        <dbReference type="ChEBI" id="CHEBI:15378"/>
        <dbReference type="ChEBI" id="CHEBI:57856"/>
        <dbReference type="ChEBI" id="CHEBI:59789"/>
        <dbReference type="ChEBI" id="CHEBI:156461"/>
        <dbReference type="ChEBI" id="CHEBI:172880"/>
    </reaction>
    <physiologicalReaction direction="left-to-right" evidence="6">
        <dbReference type="Rhea" id="RHEA:78472"/>
    </physiologicalReaction>
</comment>
<accession>A0A8B8FRJ1</accession>
<comment type="catalytic activity">
    <reaction evidence="5">
        <text>a 5'-end (N(2),N(7)-dimethyl 5'-triphosphoguanosine)-ribonucleoside in snRNA + S-adenosyl-L-methionine = a 5'-end (N(2),N(2),N(7)-trimethyl 5'-triphosphoguanosine)-ribonucleoside in snRNA + S-adenosyl-L-homocysteine + H(+)</text>
        <dbReference type="Rhea" id="RHEA:78479"/>
        <dbReference type="Rhea" id="RHEA-COMP:19087"/>
        <dbReference type="Rhea" id="RHEA-COMP:19089"/>
        <dbReference type="ChEBI" id="CHEBI:15378"/>
        <dbReference type="ChEBI" id="CHEBI:57856"/>
        <dbReference type="ChEBI" id="CHEBI:59789"/>
        <dbReference type="ChEBI" id="CHEBI:167623"/>
        <dbReference type="ChEBI" id="CHEBI:172880"/>
    </reaction>
    <physiologicalReaction direction="left-to-right" evidence="5">
        <dbReference type="Rhea" id="RHEA:78480"/>
    </physiologicalReaction>
</comment>
<protein>
    <recommendedName>
        <fullName evidence="1">Trimethylguanosine synthase</fullName>
    </recommendedName>
    <alternativeName>
        <fullName evidence="7">Cap-specific guanine-N(2) methyltransferase</fullName>
    </alternativeName>
</protein>
<keyword evidence="9" id="KW-1185">Reference proteome</keyword>
<gene>
    <name evidence="10" type="primary">LOC112685650</name>
</gene>
<comment type="catalytic activity">
    <reaction evidence="4">
        <text>a 5'-end (N(7)-methyl 5'-triphosphoguanosine)-ribonucleoside in snoRNA + S-adenosyl-L-methionine = a 5'-end (N(2),N(7)-dimethyl 5'-triphosphoguanosine)-ribonucleoside in snoRNA + S-adenosyl-L-homocysteine + H(+)</text>
        <dbReference type="Rhea" id="RHEA:78475"/>
        <dbReference type="Rhea" id="RHEA-COMP:19086"/>
        <dbReference type="Rhea" id="RHEA-COMP:19088"/>
        <dbReference type="ChEBI" id="CHEBI:15378"/>
        <dbReference type="ChEBI" id="CHEBI:57856"/>
        <dbReference type="ChEBI" id="CHEBI:59789"/>
        <dbReference type="ChEBI" id="CHEBI:156461"/>
        <dbReference type="ChEBI" id="CHEBI:172880"/>
    </reaction>
    <physiologicalReaction direction="left-to-right" evidence="4">
        <dbReference type="Rhea" id="RHEA:78476"/>
    </physiologicalReaction>
</comment>
<proteinExistence type="inferred from homology"/>
<dbReference type="GO" id="GO:0005634">
    <property type="term" value="C:nucleus"/>
    <property type="evidence" value="ECO:0007669"/>
    <property type="project" value="TreeGrafter"/>
</dbReference>
<dbReference type="InterPro" id="IPR029063">
    <property type="entry name" value="SAM-dependent_MTases_sf"/>
</dbReference>
<evidence type="ECO:0000256" key="1">
    <source>
        <dbReference type="ARBA" id="ARBA00018517"/>
    </source>
</evidence>
<evidence type="ECO:0000256" key="5">
    <source>
        <dbReference type="ARBA" id="ARBA00048763"/>
    </source>
</evidence>
<evidence type="ECO:0000313" key="9">
    <source>
        <dbReference type="Proteomes" id="UP000694846"/>
    </source>
</evidence>
<dbReference type="PANTHER" id="PTHR14741">
    <property type="entry name" value="S-ADENOSYLMETHIONINE-DEPENDENT METHYLTRANSFERASE RELATED"/>
    <property type="match status" value="1"/>
</dbReference>
<feature type="region of interest" description="Disordered" evidence="8">
    <location>
        <begin position="30"/>
        <end position="49"/>
    </location>
</feature>
<evidence type="ECO:0000256" key="3">
    <source>
        <dbReference type="ARBA" id="ARBA00047418"/>
    </source>
</evidence>
<comment type="similarity">
    <text evidence="2">Belongs to the methyltransferase superfamily. Trimethylguanosine synthase family.</text>
</comment>
<dbReference type="GO" id="GO:0071164">
    <property type="term" value="F:RNA cap trimethylguanosine synthase activity"/>
    <property type="evidence" value="ECO:0007669"/>
    <property type="project" value="TreeGrafter"/>
</dbReference>
<evidence type="ECO:0000256" key="7">
    <source>
        <dbReference type="ARBA" id="ARBA00049790"/>
    </source>
</evidence>
<dbReference type="Proteomes" id="UP000694846">
    <property type="component" value="Unplaced"/>
</dbReference>
<evidence type="ECO:0000256" key="4">
    <source>
        <dbReference type="ARBA" id="ARBA00048740"/>
    </source>
</evidence>
<dbReference type="PANTHER" id="PTHR14741:SF32">
    <property type="entry name" value="TRIMETHYLGUANOSINE SYNTHASE"/>
    <property type="match status" value="1"/>
</dbReference>
<dbReference type="Gene3D" id="3.40.50.150">
    <property type="entry name" value="Vaccinia Virus protein VP39"/>
    <property type="match status" value="1"/>
</dbReference>
<evidence type="ECO:0000313" key="10">
    <source>
        <dbReference type="RefSeq" id="XP_025413372.1"/>
    </source>
</evidence>